<sequence>MSEVLHLANARLVLPDRVITGQIIIADGRIESIVEGDDVPRGALDCQGDYVMPGLIELHTDNLERHIEPRPKVDWPHVPALLAHDAELASTGITTVFDALRVGSIHSAKAGYGAYARKLADELLGLNASGHFKISHFLHLRAEICSETLLQEMAAFHADDRVGIVSLMDHTPGQRQFRDISALKTYVTKKRNMNDAEFAEHVANLKAMQARHGDAHEKGAVAEARRLGAVLASHDDTTAAQVEQSFANGVGFAEFPTTQEAASASHARGIPVMMGAPNLIRGGSHSGNVAAGDLAHAGLLDIISSDYVPSALLLSAFRLAEIWDDLPAAIRCVTHNPAQAAGLADRGRLERGMRGDVLRVCSVGDTQFLRGVWSRGHRVA</sequence>
<evidence type="ECO:0000313" key="2">
    <source>
        <dbReference type="Proteomes" id="UP001203036"/>
    </source>
</evidence>
<accession>A0ACC5ZTM4</accession>
<dbReference type="Proteomes" id="UP001203036">
    <property type="component" value="Unassembled WGS sequence"/>
</dbReference>
<keyword evidence="2" id="KW-1185">Reference proteome</keyword>
<reference evidence="1" key="1">
    <citation type="submission" date="2022-06" db="EMBL/GenBank/DDBJ databases">
        <title>Lutimaribacter sp. EGI FJ00013, a novel bacterium isolated from a salt lake sediment enrichment.</title>
        <authorList>
            <person name="Gao L."/>
            <person name="Fang B.-Z."/>
            <person name="Li W.-J."/>
        </authorList>
    </citation>
    <scope>NUCLEOTIDE SEQUENCE</scope>
    <source>
        <strain evidence="1">EGI FJ00013</strain>
    </source>
</reference>
<organism evidence="1 2">
    <name type="scientific">Lutimaribacter degradans</name>
    <dbReference type="NCBI Taxonomy" id="2945989"/>
    <lineage>
        <taxon>Bacteria</taxon>
        <taxon>Pseudomonadati</taxon>
        <taxon>Pseudomonadota</taxon>
        <taxon>Alphaproteobacteria</taxon>
        <taxon>Rhodobacterales</taxon>
        <taxon>Roseobacteraceae</taxon>
        <taxon>Lutimaribacter</taxon>
    </lineage>
</organism>
<name>A0ACC5ZTM4_9RHOB</name>
<dbReference type="EMBL" id="JAMQGO010000001">
    <property type="protein sequence ID" value="MCM2561303.1"/>
    <property type="molecule type" value="Genomic_DNA"/>
</dbReference>
<protein>
    <submittedName>
        <fullName evidence="1">Alpha-D-ribose 1-methylphosphonate 5-triphosphate diphosphatase</fullName>
        <ecNumber evidence="1">3.6.1.63</ecNumber>
    </submittedName>
</protein>
<dbReference type="EC" id="3.6.1.63" evidence="1"/>
<proteinExistence type="predicted"/>
<gene>
    <name evidence="1" type="ORF">M8744_04005</name>
</gene>
<keyword evidence="1" id="KW-0378">Hydrolase</keyword>
<evidence type="ECO:0000313" key="1">
    <source>
        <dbReference type="EMBL" id="MCM2561303.1"/>
    </source>
</evidence>
<comment type="caution">
    <text evidence="1">The sequence shown here is derived from an EMBL/GenBank/DDBJ whole genome shotgun (WGS) entry which is preliminary data.</text>
</comment>